<reference evidence="2 3" key="1">
    <citation type="submission" date="2014-07" db="EMBL/GenBank/DDBJ databases">
        <title>Draft Genome Sequences of Environmental Pseudomonas syringae strains.</title>
        <authorList>
            <person name="Baltrus D.A."/>
            <person name="Berge O."/>
            <person name="Morris C."/>
        </authorList>
    </citation>
    <scope>NUCLEOTIDE SEQUENCE [LARGE SCALE GENOMIC DNA]</scope>
    <source>
        <strain evidence="2 3">CEB003</strain>
    </source>
</reference>
<name>A0A085UL95_PSESX</name>
<protein>
    <recommendedName>
        <fullName evidence="4">Lipoprotein</fullName>
    </recommendedName>
</protein>
<dbReference type="EMBL" id="JPQT01000183">
    <property type="protein sequence ID" value="KFE43958.1"/>
    <property type="molecule type" value="Genomic_DNA"/>
</dbReference>
<dbReference type="AlphaFoldDB" id="A0A085UL95"/>
<evidence type="ECO:0000256" key="1">
    <source>
        <dbReference type="SAM" id="SignalP"/>
    </source>
</evidence>
<feature type="chain" id="PRO_5001798161" description="Lipoprotein" evidence="1">
    <location>
        <begin position="26"/>
        <end position="116"/>
    </location>
</feature>
<evidence type="ECO:0000313" key="2">
    <source>
        <dbReference type="EMBL" id="KFE43958.1"/>
    </source>
</evidence>
<comment type="caution">
    <text evidence="2">The sequence shown here is derived from an EMBL/GenBank/DDBJ whole genome shotgun (WGS) entry which is preliminary data.</text>
</comment>
<keyword evidence="1" id="KW-0732">Signal</keyword>
<dbReference type="PROSITE" id="PS51257">
    <property type="entry name" value="PROKAR_LIPOPROTEIN"/>
    <property type="match status" value="1"/>
</dbReference>
<evidence type="ECO:0000313" key="3">
    <source>
        <dbReference type="Proteomes" id="UP000028643"/>
    </source>
</evidence>
<accession>A0A085UL95</accession>
<proteinExistence type="predicted"/>
<gene>
    <name evidence="2" type="ORF">IV02_31440</name>
</gene>
<organism evidence="2 3">
    <name type="scientific">Pseudomonas syringae</name>
    <dbReference type="NCBI Taxonomy" id="317"/>
    <lineage>
        <taxon>Bacteria</taxon>
        <taxon>Pseudomonadati</taxon>
        <taxon>Pseudomonadota</taxon>
        <taxon>Gammaproteobacteria</taxon>
        <taxon>Pseudomonadales</taxon>
        <taxon>Pseudomonadaceae</taxon>
        <taxon>Pseudomonas</taxon>
    </lineage>
</organism>
<feature type="signal peptide" evidence="1">
    <location>
        <begin position="1"/>
        <end position="25"/>
    </location>
</feature>
<sequence>MRQMKRVILIGSMIFAGLLAGCTSAQMVSAPNSGSAYAPVNEAARPGVVKYLNDGADFVRRQRREDAYKQMHDACGGAYRINAEGSSAEGGAVINSGSGSFFAQSNYWYIGFSCMQ</sequence>
<evidence type="ECO:0008006" key="4">
    <source>
        <dbReference type="Google" id="ProtNLM"/>
    </source>
</evidence>
<dbReference type="PATRIC" id="fig|317.174.peg.6419"/>
<dbReference type="Proteomes" id="UP000028643">
    <property type="component" value="Unassembled WGS sequence"/>
</dbReference>